<comment type="caution">
    <text evidence="5">The sequence shown here is derived from an EMBL/GenBank/DDBJ whole genome shotgun (WGS) entry which is preliminary data.</text>
</comment>
<dbReference type="EMBL" id="BQKI01000073">
    <property type="protein sequence ID" value="GJN18591.1"/>
    <property type="molecule type" value="Genomic_DNA"/>
</dbReference>
<dbReference type="GO" id="GO:0006357">
    <property type="term" value="P:regulation of transcription by RNA polymerase II"/>
    <property type="evidence" value="ECO:0007669"/>
    <property type="project" value="TreeGrafter"/>
</dbReference>
<evidence type="ECO:0000256" key="2">
    <source>
        <dbReference type="ARBA" id="ARBA00022980"/>
    </source>
</evidence>
<reference evidence="5" key="1">
    <citation type="journal article" date="2018" name="DNA Res.">
        <title>Multiple hybrid de novo genome assembly of finger millet, an orphan allotetraploid crop.</title>
        <authorList>
            <person name="Hatakeyama M."/>
            <person name="Aluri S."/>
            <person name="Balachadran M.T."/>
            <person name="Sivarajan S.R."/>
            <person name="Patrignani A."/>
            <person name="Gruter S."/>
            <person name="Poveda L."/>
            <person name="Shimizu-Inatsugi R."/>
            <person name="Baeten J."/>
            <person name="Francoijs K.J."/>
            <person name="Nataraja K.N."/>
            <person name="Reddy Y.A.N."/>
            <person name="Phadnis S."/>
            <person name="Ravikumar R.L."/>
            <person name="Schlapbach R."/>
            <person name="Sreeman S.M."/>
            <person name="Shimizu K.K."/>
        </authorList>
    </citation>
    <scope>NUCLEOTIDE SEQUENCE</scope>
</reference>
<protein>
    <submittedName>
        <fullName evidence="5">Uncharacterized protein</fullName>
    </submittedName>
</protein>
<evidence type="ECO:0000313" key="6">
    <source>
        <dbReference type="Proteomes" id="UP001054889"/>
    </source>
</evidence>
<evidence type="ECO:0000256" key="3">
    <source>
        <dbReference type="ARBA" id="ARBA00023274"/>
    </source>
</evidence>
<keyword evidence="6" id="KW-1185">Reference proteome</keyword>
<evidence type="ECO:0000313" key="5">
    <source>
        <dbReference type="EMBL" id="GJN18591.1"/>
    </source>
</evidence>
<dbReference type="GO" id="GO:0003735">
    <property type="term" value="F:structural constituent of ribosome"/>
    <property type="evidence" value="ECO:0007669"/>
    <property type="project" value="InterPro"/>
</dbReference>
<feature type="region of interest" description="Disordered" evidence="4">
    <location>
        <begin position="301"/>
        <end position="322"/>
    </location>
</feature>
<dbReference type="Gene3D" id="1.10.287.3980">
    <property type="match status" value="1"/>
</dbReference>
<name>A0AAV5E7S5_ELECO</name>
<feature type="region of interest" description="Disordered" evidence="4">
    <location>
        <begin position="168"/>
        <end position="188"/>
    </location>
</feature>
<feature type="compositionally biased region" description="Polar residues" evidence="4">
    <location>
        <begin position="179"/>
        <end position="188"/>
    </location>
</feature>
<dbReference type="PANTHER" id="PTHR10015">
    <property type="entry name" value="HEAT SHOCK TRANSCRIPTION FACTOR"/>
    <property type="match status" value="1"/>
</dbReference>
<gene>
    <name evidence="5" type="primary">gb05765</name>
    <name evidence="5" type="ORF">PR202_gb05765</name>
</gene>
<dbReference type="GO" id="GO:0006412">
    <property type="term" value="P:translation"/>
    <property type="evidence" value="ECO:0007669"/>
    <property type="project" value="InterPro"/>
</dbReference>
<dbReference type="GO" id="GO:0005634">
    <property type="term" value="C:nucleus"/>
    <property type="evidence" value="ECO:0007669"/>
    <property type="project" value="TreeGrafter"/>
</dbReference>
<reference evidence="5" key="2">
    <citation type="submission" date="2021-12" db="EMBL/GenBank/DDBJ databases">
        <title>Resequencing data analysis of finger millet.</title>
        <authorList>
            <person name="Hatakeyama M."/>
            <person name="Aluri S."/>
            <person name="Balachadran M.T."/>
            <person name="Sivarajan S.R."/>
            <person name="Poveda L."/>
            <person name="Shimizu-Inatsugi R."/>
            <person name="Schlapbach R."/>
            <person name="Sreeman S.M."/>
            <person name="Shimizu K.K."/>
        </authorList>
    </citation>
    <scope>NUCLEOTIDE SEQUENCE</scope>
</reference>
<dbReference type="InterPro" id="IPR000271">
    <property type="entry name" value="Ribosomal_bL34"/>
</dbReference>
<dbReference type="GO" id="GO:0034605">
    <property type="term" value="P:cellular response to heat"/>
    <property type="evidence" value="ECO:0007669"/>
    <property type="project" value="TreeGrafter"/>
</dbReference>
<comment type="similarity">
    <text evidence="1">Belongs to the bacterial ribosomal protein bL34 family.</text>
</comment>
<proteinExistence type="inferred from homology"/>
<keyword evidence="3" id="KW-0687">Ribonucleoprotein</keyword>
<dbReference type="InterPro" id="IPR020939">
    <property type="entry name" value="Ribosomal_bL34_CS"/>
</dbReference>
<organism evidence="5 6">
    <name type="scientific">Eleusine coracana subsp. coracana</name>
    <dbReference type="NCBI Taxonomy" id="191504"/>
    <lineage>
        <taxon>Eukaryota</taxon>
        <taxon>Viridiplantae</taxon>
        <taxon>Streptophyta</taxon>
        <taxon>Embryophyta</taxon>
        <taxon>Tracheophyta</taxon>
        <taxon>Spermatophyta</taxon>
        <taxon>Magnoliopsida</taxon>
        <taxon>Liliopsida</taxon>
        <taxon>Poales</taxon>
        <taxon>Poaceae</taxon>
        <taxon>PACMAD clade</taxon>
        <taxon>Chloridoideae</taxon>
        <taxon>Cynodonteae</taxon>
        <taxon>Eleusininae</taxon>
        <taxon>Eleusine</taxon>
    </lineage>
</organism>
<dbReference type="AlphaFoldDB" id="A0AAV5E7S5"/>
<dbReference type="GO" id="GO:0000978">
    <property type="term" value="F:RNA polymerase II cis-regulatory region sequence-specific DNA binding"/>
    <property type="evidence" value="ECO:0007669"/>
    <property type="project" value="TreeGrafter"/>
</dbReference>
<dbReference type="PROSITE" id="PS00784">
    <property type="entry name" value="RIBOSOMAL_L34"/>
    <property type="match status" value="1"/>
</dbReference>
<feature type="compositionally biased region" description="Polar residues" evidence="4">
    <location>
        <begin position="301"/>
        <end position="317"/>
    </location>
</feature>
<dbReference type="GO" id="GO:1990904">
    <property type="term" value="C:ribonucleoprotein complex"/>
    <property type="evidence" value="ECO:0007669"/>
    <property type="project" value="UniProtKB-KW"/>
</dbReference>
<dbReference type="GO" id="GO:0005840">
    <property type="term" value="C:ribosome"/>
    <property type="evidence" value="ECO:0007669"/>
    <property type="project" value="UniProtKB-KW"/>
</dbReference>
<dbReference type="Proteomes" id="UP001054889">
    <property type="component" value="Unassembled WGS sequence"/>
</dbReference>
<keyword evidence="2" id="KW-0689">Ribosomal protein</keyword>
<evidence type="ECO:0000256" key="4">
    <source>
        <dbReference type="SAM" id="MobiDB-lite"/>
    </source>
</evidence>
<dbReference type="GO" id="GO:0003700">
    <property type="term" value="F:DNA-binding transcription factor activity"/>
    <property type="evidence" value="ECO:0007669"/>
    <property type="project" value="TreeGrafter"/>
</dbReference>
<evidence type="ECO:0000256" key="1">
    <source>
        <dbReference type="ARBA" id="ARBA00010111"/>
    </source>
</evidence>
<dbReference type="Pfam" id="PF00468">
    <property type="entry name" value="Ribosomal_L34"/>
    <property type="match status" value="1"/>
</dbReference>
<sequence>MASAKTLARAGSSLLGRLLASPSPSTSLVRAGLPLARLQAQVLPPPTTAGVDAYDAYAVARLSSMLPGEISFPCGLPSLRFLIDDGKDPVADEPLELLPKRTYQPSTIKRKRTHGFLTRALMGCYLIFRSKSTKGGRKGFRKVNPDRWEFAHESFLLGQKHLLKNIKRRRPSKHHPESQPRTGSSVCLGQQPENIHAVQSLKRDRTSLMAELAMLKQRYSRCKTLLVAMEERIRDNERKQQLIIAFFAKVLTNPEFVQRLLLNRARNRELCGTAKRPRLMASEEQNHVDVPLENGLEAAASATTESDIVSEGSSSDGSVPGTAAVKHEAVPEWNAQSFDNICDDVWEELGAIPGTEVEQEDIATASFDVEEFTGRPCGWVDDCPYLVDPMPFVEY</sequence>
<accession>A0AAV5E7S5</accession>
<dbReference type="PANTHER" id="PTHR10015:SF322">
    <property type="entry name" value="HEAT STRESS TRANSCRIPTION FACTOR A-7A"/>
    <property type="match status" value="1"/>
</dbReference>